<protein>
    <submittedName>
        <fullName evidence="2">Uncharacterized protein</fullName>
    </submittedName>
</protein>
<dbReference type="EMBL" id="ML769646">
    <property type="protein sequence ID" value="KAE9390796.1"/>
    <property type="molecule type" value="Genomic_DNA"/>
</dbReference>
<evidence type="ECO:0000313" key="3">
    <source>
        <dbReference type="Proteomes" id="UP000799118"/>
    </source>
</evidence>
<organism evidence="2 3">
    <name type="scientific">Gymnopus androsaceus JB14</name>
    <dbReference type="NCBI Taxonomy" id="1447944"/>
    <lineage>
        <taxon>Eukaryota</taxon>
        <taxon>Fungi</taxon>
        <taxon>Dikarya</taxon>
        <taxon>Basidiomycota</taxon>
        <taxon>Agaricomycotina</taxon>
        <taxon>Agaricomycetes</taxon>
        <taxon>Agaricomycetidae</taxon>
        <taxon>Agaricales</taxon>
        <taxon>Marasmiineae</taxon>
        <taxon>Omphalotaceae</taxon>
        <taxon>Gymnopus</taxon>
    </lineage>
</organism>
<dbReference type="Proteomes" id="UP000799118">
    <property type="component" value="Unassembled WGS sequence"/>
</dbReference>
<feature type="region of interest" description="Disordered" evidence="1">
    <location>
        <begin position="118"/>
        <end position="141"/>
    </location>
</feature>
<reference evidence="2" key="1">
    <citation type="journal article" date="2019" name="Environ. Microbiol.">
        <title>Fungal ecological strategies reflected in gene transcription - a case study of two litter decomposers.</title>
        <authorList>
            <person name="Barbi F."/>
            <person name="Kohler A."/>
            <person name="Barry K."/>
            <person name="Baskaran P."/>
            <person name="Daum C."/>
            <person name="Fauchery L."/>
            <person name="Ihrmark K."/>
            <person name="Kuo A."/>
            <person name="LaButti K."/>
            <person name="Lipzen A."/>
            <person name="Morin E."/>
            <person name="Grigoriev I.V."/>
            <person name="Henrissat B."/>
            <person name="Lindahl B."/>
            <person name="Martin F."/>
        </authorList>
    </citation>
    <scope>NUCLEOTIDE SEQUENCE</scope>
    <source>
        <strain evidence="2">JB14</strain>
    </source>
</reference>
<dbReference type="OrthoDB" id="25778at2759"/>
<keyword evidence="3" id="KW-1185">Reference proteome</keyword>
<proteinExistence type="predicted"/>
<sequence length="141" mass="15697">MIVCSWLAQAELFTYSKAPRILPRSVYLSHQFLFRALGEDYHALIRRYQFNVAGTKIKVRKGVEVSVYPTGNSKLFVEGGGFAIRRDIRRLSLSFNEPLASALSGGLDYTPSQPVLSMFPNGTPGTKPRSFKNSIPIRNGS</sequence>
<evidence type="ECO:0000313" key="2">
    <source>
        <dbReference type="EMBL" id="KAE9390796.1"/>
    </source>
</evidence>
<name>A0A6A4GZ81_9AGAR</name>
<accession>A0A6A4GZ81</accession>
<evidence type="ECO:0000256" key="1">
    <source>
        <dbReference type="SAM" id="MobiDB-lite"/>
    </source>
</evidence>
<dbReference type="AlphaFoldDB" id="A0A6A4GZ81"/>
<gene>
    <name evidence="2" type="ORF">BT96DRAFT_1063180</name>
</gene>